<comment type="caution">
    <text evidence="1">The sequence shown here is derived from an EMBL/GenBank/DDBJ whole genome shotgun (WGS) entry which is preliminary data.</text>
</comment>
<dbReference type="GO" id="GO:0008237">
    <property type="term" value="F:metallopeptidase activity"/>
    <property type="evidence" value="ECO:0007669"/>
    <property type="project" value="InterPro"/>
</dbReference>
<dbReference type="SUPFAM" id="SSF55486">
    <property type="entry name" value="Metalloproteases ('zincins'), catalytic domain"/>
    <property type="match status" value="1"/>
</dbReference>
<dbReference type="OrthoDB" id="561150at2"/>
<keyword evidence="2" id="KW-1185">Reference proteome</keyword>
<evidence type="ECO:0000313" key="2">
    <source>
        <dbReference type="Proteomes" id="UP000269154"/>
    </source>
</evidence>
<dbReference type="InterPro" id="IPR024079">
    <property type="entry name" value="MetalloPept_cat_dom_sf"/>
</dbReference>
<dbReference type="Gene3D" id="3.40.390.10">
    <property type="entry name" value="Collagenase (Catalytic Domain)"/>
    <property type="match status" value="1"/>
</dbReference>
<evidence type="ECO:0000313" key="1">
    <source>
        <dbReference type="EMBL" id="RQH53465.1"/>
    </source>
</evidence>
<dbReference type="AlphaFoldDB" id="A0A3N6QSG2"/>
<gene>
    <name evidence="1" type="ORF">D5R40_04165</name>
</gene>
<organism evidence="1 2">
    <name type="scientific">Okeania hirsuta</name>
    <dbReference type="NCBI Taxonomy" id="1458930"/>
    <lineage>
        <taxon>Bacteria</taxon>
        <taxon>Bacillati</taxon>
        <taxon>Cyanobacteriota</taxon>
        <taxon>Cyanophyceae</taxon>
        <taxon>Oscillatoriophycideae</taxon>
        <taxon>Oscillatoriales</taxon>
        <taxon>Microcoleaceae</taxon>
        <taxon>Okeania</taxon>
    </lineage>
</organism>
<proteinExistence type="predicted"/>
<reference evidence="1 2" key="1">
    <citation type="journal article" date="2018" name="ACS Chem. Biol.">
        <title>Ketoreductase domain dysfunction expands chemodiversity: malyngamide biosynthesis in the cyanobacterium Okeania hirsuta.</title>
        <authorList>
            <person name="Moss N.A."/>
            <person name="Leao T."/>
            <person name="Rankin M."/>
            <person name="McCullough T.M."/>
            <person name="Qu P."/>
            <person name="Korobeynikov A."/>
            <person name="Smith J.L."/>
            <person name="Gerwick L."/>
            <person name="Gerwick W.H."/>
        </authorList>
    </citation>
    <scope>NUCLEOTIDE SEQUENCE [LARGE SCALE GENOMIC DNA]</scope>
    <source>
        <strain evidence="1 2">PAB10Feb10-1</strain>
    </source>
</reference>
<protein>
    <recommendedName>
        <fullName evidence="3">Peptidase M12A domain-containing protein</fullName>
    </recommendedName>
</protein>
<dbReference type="EMBL" id="RCBY01000013">
    <property type="protein sequence ID" value="RQH53465.1"/>
    <property type="molecule type" value="Genomic_DNA"/>
</dbReference>
<name>A0A3N6QSG2_9CYAN</name>
<sequence>MNFGWPLANDGYGKETALHEVGHTLALPHEHQNPKAGIQWNEDAVRASLSGLPNNWSLETIEYNILRKVATNEVAGSDWNPNSIMHYQFQAELINSPAPYNQQGIFPEPGLSQKDKDWMQKFYPVLESNDYIELKPFISVPLVLSPGEQVNFIVKPKNSRDYKFQTFGEADTVMVLFEEENGDPRYLNGDDDSGTEYNAFITHKLLRGRTYILRVRLYFPGLSGETAVMMW</sequence>
<dbReference type="Proteomes" id="UP000269154">
    <property type="component" value="Unassembled WGS sequence"/>
</dbReference>
<evidence type="ECO:0008006" key="3">
    <source>
        <dbReference type="Google" id="ProtNLM"/>
    </source>
</evidence>
<accession>A0A3N6QSG2</accession>